<keyword evidence="2" id="KW-1185">Reference proteome</keyword>
<evidence type="ECO:0000313" key="2">
    <source>
        <dbReference type="Proteomes" id="UP000799755"/>
    </source>
</evidence>
<dbReference type="Proteomes" id="UP000799755">
    <property type="component" value="Unassembled WGS sequence"/>
</dbReference>
<reference evidence="1" key="1">
    <citation type="journal article" date="2020" name="Stud. Mycol.">
        <title>101 Dothideomycetes genomes: a test case for predicting lifestyles and emergence of pathogens.</title>
        <authorList>
            <person name="Haridas S."/>
            <person name="Albert R."/>
            <person name="Binder M."/>
            <person name="Bloem J."/>
            <person name="Labutti K."/>
            <person name="Salamov A."/>
            <person name="Andreopoulos B."/>
            <person name="Baker S."/>
            <person name="Barry K."/>
            <person name="Bills G."/>
            <person name="Bluhm B."/>
            <person name="Cannon C."/>
            <person name="Castanera R."/>
            <person name="Culley D."/>
            <person name="Daum C."/>
            <person name="Ezra D."/>
            <person name="Gonzalez J."/>
            <person name="Henrissat B."/>
            <person name="Kuo A."/>
            <person name="Liang C."/>
            <person name="Lipzen A."/>
            <person name="Lutzoni F."/>
            <person name="Magnuson J."/>
            <person name="Mondo S."/>
            <person name="Nolan M."/>
            <person name="Ohm R."/>
            <person name="Pangilinan J."/>
            <person name="Park H.-J."/>
            <person name="Ramirez L."/>
            <person name="Alfaro M."/>
            <person name="Sun H."/>
            <person name="Tritt A."/>
            <person name="Yoshinaga Y."/>
            <person name="Zwiers L.-H."/>
            <person name="Turgeon B."/>
            <person name="Goodwin S."/>
            <person name="Spatafora J."/>
            <person name="Crous P."/>
            <person name="Grigoriev I."/>
        </authorList>
    </citation>
    <scope>NUCLEOTIDE SEQUENCE</scope>
    <source>
        <strain evidence="1">ATCC 200398</strain>
    </source>
</reference>
<organism evidence="1 2">
    <name type="scientific">Lindgomyces ingoldianus</name>
    <dbReference type="NCBI Taxonomy" id="673940"/>
    <lineage>
        <taxon>Eukaryota</taxon>
        <taxon>Fungi</taxon>
        <taxon>Dikarya</taxon>
        <taxon>Ascomycota</taxon>
        <taxon>Pezizomycotina</taxon>
        <taxon>Dothideomycetes</taxon>
        <taxon>Pleosporomycetidae</taxon>
        <taxon>Pleosporales</taxon>
        <taxon>Lindgomycetaceae</taxon>
        <taxon>Lindgomyces</taxon>
    </lineage>
</organism>
<protein>
    <submittedName>
        <fullName evidence="1">Amidohydrolase family protein</fullName>
    </submittedName>
</protein>
<proteinExistence type="predicted"/>
<sequence>MPGTIDTHHHLIPPRFNELWFANIEKARGLHLPSWSKEGTLQVIDQVGLGTAILSLGHPIHPYVDDPAQVAPICREINEYTAKFRDEHPSKIGFFATLPPLDEPEACIGEIQYGLDQLKADGVVIFSSYTGRYLGHKDFRAVWEELNRREAVVLIHPGFEGMAPIEEPRLLAAPIIDWTHETTRTAVHLITTNIMRDFSNCKVILSHAGGTLPYIVNRAANLCCRLRIVDKTEEEFIEEARGFYIDVAFSGHEPQLRLLKEFVKPGHVLFGSDYPWEHGEIISEQLAATDKVFAEETRQAGLKLFPRLVQYQ</sequence>
<name>A0ACB6QBZ7_9PLEO</name>
<accession>A0ACB6QBZ7</accession>
<comment type="caution">
    <text evidence="1">The sequence shown here is derived from an EMBL/GenBank/DDBJ whole genome shotgun (WGS) entry which is preliminary data.</text>
</comment>
<gene>
    <name evidence="1" type="ORF">BDR25DRAFT_337621</name>
</gene>
<evidence type="ECO:0000313" key="1">
    <source>
        <dbReference type="EMBL" id="KAF2464020.1"/>
    </source>
</evidence>
<dbReference type="EMBL" id="MU003541">
    <property type="protein sequence ID" value="KAF2464020.1"/>
    <property type="molecule type" value="Genomic_DNA"/>
</dbReference>